<feature type="compositionally biased region" description="Acidic residues" evidence="2">
    <location>
        <begin position="116"/>
        <end position="126"/>
    </location>
</feature>
<evidence type="ECO:0000256" key="1">
    <source>
        <dbReference type="PROSITE-ProRule" id="PRU00176"/>
    </source>
</evidence>
<feature type="compositionally biased region" description="Basic and acidic residues" evidence="2">
    <location>
        <begin position="585"/>
        <end position="598"/>
    </location>
</feature>
<feature type="region of interest" description="Disordered" evidence="2">
    <location>
        <begin position="211"/>
        <end position="242"/>
    </location>
</feature>
<dbReference type="Pfam" id="PF00076">
    <property type="entry name" value="RRM_1"/>
    <property type="match status" value="1"/>
</dbReference>
<feature type="region of interest" description="Disordered" evidence="2">
    <location>
        <begin position="60"/>
        <end position="176"/>
    </location>
</feature>
<sequence length="612" mass="68872">MSTNAQPTTTTSKEVITIPTSGASYPAFLEPLTPNELSLLKMYDTIKKHEREAAILKAEEAKRRLEEADERYRAKVREREMMQGTTTAEEAVDAKIDKGERRTERDPNHQEHEDNSDTDDREADEDNERKRKRESEISQLRQDISAAKQAQRKKAEEKLQAKKKAEDMRRELLGESNSARVTITAAANNDEEDDDDDDIDDFDSFDDIQRKLQATSTGPSIKKKQRISSELEKSGTHQPKQQPSLIANILNAEGSTPIHDFSKQLSMSNDTLTSGGSIIFPIPGDDMYRAPWTPPDAPMDFIDGCLELMLPDLDVSSSSSASVGNNTLAIKFQAPAESERFSINIATSDRENERYDDILFHFNPRQFQKGGQLVINDRQETRWGNDLSIPLSTIPLIFDAKSGSTLIVQINTEGFDVYVDGVHCARLEHRVKLPDSVGVGGQRHLPSLRLQFPSSNDYGDPENWLVHRVWWGYKPAMFDESTLDRIPGVNIVSAVHPRKLFISGLSRLFTDPEIDLRRAELERAFRKYGGPTGAVAVSIQKNSGFAFVDVATEELADLAVTEMANNCQYRVNKARRTRHEALLEERAAREKKEAEEGRGTAGSKETADWDRY</sequence>
<dbReference type="InterPro" id="IPR001079">
    <property type="entry name" value="Galectin_CRD"/>
</dbReference>
<gene>
    <name evidence="5" type="ORF">ACHAWU_003699</name>
</gene>
<reference evidence="5 6" key="1">
    <citation type="submission" date="2024-10" db="EMBL/GenBank/DDBJ databases">
        <title>Updated reference genomes for cyclostephanoid diatoms.</title>
        <authorList>
            <person name="Roberts W.R."/>
            <person name="Alverson A.J."/>
        </authorList>
    </citation>
    <scope>NUCLEOTIDE SEQUENCE [LARGE SCALE GENOMIC DNA]</scope>
    <source>
        <strain evidence="5 6">AJA232-27</strain>
    </source>
</reference>
<dbReference type="SMART" id="SM00276">
    <property type="entry name" value="GLECT"/>
    <property type="match status" value="1"/>
</dbReference>
<evidence type="ECO:0000259" key="4">
    <source>
        <dbReference type="PROSITE" id="PS51304"/>
    </source>
</evidence>
<dbReference type="CDD" id="cd00590">
    <property type="entry name" value="RRM_SF"/>
    <property type="match status" value="1"/>
</dbReference>
<accession>A0ABD3N7A1</accession>
<organism evidence="5 6">
    <name type="scientific">Discostella pseudostelligera</name>
    <dbReference type="NCBI Taxonomy" id="259834"/>
    <lineage>
        <taxon>Eukaryota</taxon>
        <taxon>Sar</taxon>
        <taxon>Stramenopiles</taxon>
        <taxon>Ochrophyta</taxon>
        <taxon>Bacillariophyta</taxon>
        <taxon>Coscinodiscophyceae</taxon>
        <taxon>Thalassiosirophycidae</taxon>
        <taxon>Stephanodiscales</taxon>
        <taxon>Stephanodiscaceae</taxon>
        <taxon>Discostella</taxon>
    </lineage>
</organism>
<dbReference type="AlphaFoldDB" id="A0ABD3N7A1"/>
<name>A0ABD3N7A1_9STRA</name>
<evidence type="ECO:0000256" key="2">
    <source>
        <dbReference type="SAM" id="MobiDB-lite"/>
    </source>
</evidence>
<dbReference type="GO" id="GO:0003723">
    <property type="term" value="F:RNA binding"/>
    <property type="evidence" value="ECO:0007669"/>
    <property type="project" value="UniProtKB-UniRule"/>
</dbReference>
<feature type="compositionally biased region" description="Basic and acidic residues" evidence="2">
    <location>
        <begin position="92"/>
        <end position="115"/>
    </location>
</feature>
<dbReference type="SMART" id="SM00908">
    <property type="entry name" value="Gal-bind_lectin"/>
    <property type="match status" value="1"/>
</dbReference>
<feature type="compositionally biased region" description="Basic and acidic residues" evidence="2">
    <location>
        <begin position="127"/>
        <end position="136"/>
    </location>
</feature>
<dbReference type="InterPro" id="IPR000504">
    <property type="entry name" value="RRM_dom"/>
</dbReference>
<dbReference type="Gene3D" id="3.30.70.330">
    <property type="match status" value="1"/>
</dbReference>
<proteinExistence type="predicted"/>
<comment type="caution">
    <text evidence="5">The sequence shown here is derived from an EMBL/GenBank/DDBJ whole genome shotgun (WGS) entry which is preliminary data.</text>
</comment>
<dbReference type="PANTHER" id="PTHR11346:SF147">
    <property type="entry name" value="GALECTIN"/>
    <property type="match status" value="1"/>
</dbReference>
<dbReference type="SUPFAM" id="SSF49899">
    <property type="entry name" value="Concanavalin A-like lectins/glucanases"/>
    <property type="match status" value="1"/>
</dbReference>
<evidence type="ECO:0000313" key="5">
    <source>
        <dbReference type="EMBL" id="KAL3771524.1"/>
    </source>
</evidence>
<dbReference type="PROSITE" id="PS51304">
    <property type="entry name" value="GALECTIN"/>
    <property type="match status" value="1"/>
</dbReference>
<dbReference type="PANTHER" id="PTHR11346">
    <property type="entry name" value="GALECTIN"/>
    <property type="match status" value="1"/>
</dbReference>
<feature type="domain" description="Galectin" evidence="4">
    <location>
        <begin position="307"/>
        <end position="451"/>
    </location>
</feature>
<dbReference type="InterPro" id="IPR044156">
    <property type="entry name" value="Galectin-like"/>
</dbReference>
<keyword evidence="6" id="KW-1185">Reference proteome</keyword>
<evidence type="ECO:0000313" key="6">
    <source>
        <dbReference type="Proteomes" id="UP001530293"/>
    </source>
</evidence>
<feature type="region of interest" description="Disordered" evidence="2">
    <location>
        <begin position="585"/>
        <end position="612"/>
    </location>
</feature>
<dbReference type="PROSITE" id="PS50102">
    <property type="entry name" value="RRM"/>
    <property type="match status" value="1"/>
</dbReference>
<evidence type="ECO:0000259" key="3">
    <source>
        <dbReference type="PROSITE" id="PS50102"/>
    </source>
</evidence>
<dbReference type="InterPro" id="IPR012677">
    <property type="entry name" value="Nucleotide-bd_a/b_plait_sf"/>
</dbReference>
<dbReference type="EMBL" id="JALLBG020000023">
    <property type="protein sequence ID" value="KAL3771524.1"/>
    <property type="molecule type" value="Genomic_DNA"/>
</dbReference>
<dbReference type="Gene3D" id="2.60.120.200">
    <property type="match status" value="1"/>
</dbReference>
<feature type="domain" description="RRM" evidence="3">
    <location>
        <begin position="498"/>
        <end position="576"/>
    </location>
</feature>
<dbReference type="SUPFAM" id="SSF54928">
    <property type="entry name" value="RNA-binding domain, RBD"/>
    <property type="match status" value="1"/>
</dbReference>
<dbReference type="InterPro" id="IPR035979">
    <property type="entry name" value="RBD_domain_sf"/>
</dbReference>
<evidence type="ECO:0008006" key="7">
    <source>
        <dbReference type="Google" id="ProtNLM"/>
    </source>
</evidence>
<dbReference type="Pfam" id="PF00337">
    <property type="entry name" value="Gal-bind_lectin"/>
    <property type="match status" value="1"/>
</dbReference>
<dbReference type="Proteomes" id="UP001530293">
    <property type="component" value="Unassembled WGS sequence"/>
</dbReference>
<feature type="compositionally biased region" description="Basic and acidic residues" evidence="2">
    <location>
        <begin position="153"/>
        <end position="173"/>
    </location>
</feature>
<protein>
    <recommendedName>
        <fullName evidence="7">Galectin</fullName>
    </recommendedName>
</protein>
<feature type="compositionally biased region" description="Basic and acidic residues" evidence="2">
    <location>
        <begin position="60"/>
        <end position="81"/>
    </location>
</feature>
<dbReference type="InterPro" id="IPR013320">
    <property type="entry name" value="ConA-like_dom_sf"/>
</dbReference>
<keyword evidence="1" id="KW-0694">RNA-binding</keyword>